<organism evidence="10 11">
    <name type="scientific">Paramormyrops kingsleyae</name>
    <dbReference type="NCBI Taxonomy" id="1676925"/>
    <lineage>
        <taxon>Eukaryota</taxon>
        <taxon>Metazoa</taxon>
        <taxon>Chordata</taxon>
        <taxon>Craniata</taxon>
        <taxon>Vertebrata</taxon>
        <taxon>Euteleostomi</taxon>
        <taxon>Actinopterygii</taxon>
        <taxon>Neopterygii</taxon>
        <taxon>Teleostei</taxon>
        <taxon>Osteoglossocephala</taxon>
        <taxon>Osteoglossomorpha</taxon>
        <taxon>Osteoglossiformes</taxon>
        <taxon>Mormyridae</taxon>
        <taxon>Paramormyrops</taxon>
    </lineage>
</organism>
<dbReference type="PANTHER" id="PTHR11949">
    <property type="entry name" value="INTERFERON REGULATORY FACTOR"/>
    <property type="match status" value="1"/>
</dbReference>
<dbReference type="InterPro" id="IPR036390">
    <property type="entry name" value="WH_DNA-bd_sf"/>
</dbReference>
<dbReference type="PANTHER" id="PTHR11949:SF50">
    <property type="entry name" value="INTERFERON REGULATORY FACTOR"/>
    <property type="match status" value="1"/>
</dbReference>
<evidence type="ECO:0000313" key="11">
    <source>
        <dbReference type="Proteomes" id="UP000261540"/>
    </source>
</evidence>
<dbReference type="SUPFAM" id="SSF46785">
    <property type="entry name" value="Winged helix' DNA-binding domain"/>
    <property type="match status" value="1"/>
</dbReference>
<keyword evidence="7" id="KW-0804">Transcription</keyword>
<keyword evidence="3" id="KW-0832">Ubl conjugation</keyword>
<dbReference type="Ensembl" id="ENSPKIT00000016788.1">
    <property type="protein sequence ID" value="ENSPKIP00000035849.1"/>
    <property type="gene ID" value="ENSPKIG00000014634.1"/>
</dbReference>
<comment type="subcellular location">
    <subcellularLocation>
        <location evidence="1">Nucleus</location>
    </subcellularLocation>
</comment>
<keyword evidence="11" id="KW-1185">Reference proteome</keyword>
<dbReference type="InterPro" id="IPR001346">
    <property type="entry name" value="Interferon_reg_fact_DNA-bd_dom"/>
</dbReference>
<dbReference type="GO" id="GO:0000978">
    <property type="term" value="F:RNA polymerase II cis-regulatory region sequence-specific DNA binding"/>
    <property type="evidence" value="ECO:0007669"/>
    <property type="project" value="TreeGrafter"/>
</dbReference>
<dbReference type="GO" id="GO:0005634">
    <property type="term" value="C:nucleus"/>
    <property type="evidence" value="ECO:0007669"/>
    <property type="project" value="UniProtKB-SubCell"/>
</dbReference>
<dbReference type="Proteomes" id="UP000261540">
    <property type="component" value="Unplaced"/>
</dbReference>
<evidence type="ECO:0000256" key="3">
    <source>
        <dbReference type="ARBA" id="ARBA00022843"/>
    </source>
</evidence>
<dbReference type="AlphaFoldDB" id="A0A3B3SYY2"/>
<evidence type="ECO:0000256" key="6">
    <source>
        <dbReference type="ARBA" id="ARBA00023159"/>
    </source>
</evidence>
<reference evidence="10" key="1">
    <citation type="submission" date="2025-08" db="UniProtKB">
        <authorList>
            <consortium name="Ensembl"/>
        </authorList>
    </citation>
    <scope>IDENTIFICATION</scope>
</reference>
<dbReference type="SMART" id="SM00348">
    <property type="entry name" value="IRF"/>
    <property type="match status" value="1"/>
</dbReference>
<reference evidence="10" key="2">
    <citation type="submission" date="2025-09" db="UniProtKB">
        <authorList>
            <consortium name="Ensembl"/>
        </authorList>
    </citation>
    <scope>IDENTIFICATION</scope>
</reference>
<keyword evidence="4" id="KW-0805">Transcription regulation</keyword>
<dbReference type="Gene3D" id="1.10.10.10">
    <property type="entry name" value="Winged helix-like DNA-binding domain superfamily/Winged helix DNA-binding domain"/>
    <property type="match status" value="1"/>
</dbReference>
<keyword evidence="6" id="KW-0010">Activator</keyword>
<dbReference type="PROSITE" id="PS51507">
    <property type="entry name" value="IRF_2"/>
    <property type="match status" value="1"/>
</dbReference>
<dbReference type="InterPro" id="IPR036388">
    <property type="entry name" value="WH-like_DNA-bd_sf"/>
</dbReference>
<evidence type="ECO:0000256" key="1">
    <source>
        <dbReference type="ARBA" id="ARBA00004123"/>
    </source>
</evidence>
<evidence type="ECO:0000313" key="10">
    <source>
        <dbReference type="Ensembl" id="ENSPKIP00000035849.1"/>
    </source>
</evidence>
<sequence length="298" mass="32654">MHQGRLRLRPWLEEQIRSGKYPGVTWIDETAGVFQIPWKHAARHGWNIDKDATLFRNWAMHTGRYKPGIDKPDPKTWKANFRCALNSLPDVKELHDRSIKKGNNAFRVYMMLPSVKPAKRRRGKCCSPTRVPSPVPCLLCLILCAPVSCPWCPIPCALFPMLCLLCLILCALCPIPCALSLVPHPLCPVSYALRPVPGAPSPVPCLLCPAPCPSCPIPCALFPVSCLFSYAPSPVPPLLCPIPCASLPLPHPPCPVPAGPVATDTGSHACRRKPAQTARIEQDRIAIGKLHGTLHPVK</sequence>
<feature type="domain" description="IRF tryptophan pentad repeat" evidence="9">
    <location>
        <begin position="5"/>
        <end position="113"/>
    </location>
</feature>
<accession>A0A3B3SYY2</accession>
<dbReference type="STRING" id="1676925.ENSPKIP00000035849"/>
<dbReference type="FunFam" id="1.10.10.10:FF:000065">
    <property type="entry name" value="Interferon regulatory factor"/>
    <property type="match status" value="1"/>
</dbReference>
<protein>
    <submittedName>
        <fullName evidence="10">Interferon regulatory factor 1a</fullName>
    </submittedName>
</protein>
<evidence type="ECO:0000256" key="4">
    <source>
        <dbReference type="ARBA" id="ARBA00023015"/>
    </source>
</evidence>
<name>A0A3B3SYY2_9TELE</name>
<dbReference type="GO" id="GO:0000981">
    <property type="term" value="F:DNA-binding transcription factor activity, RNA polymerase II-specific"/>
    <property type="evidence" value="ECO:0007669"/>
    <property type="project" value="TreeGrafter"/>
</dbReference>
<dbReference type="GO" id="GO:0002376">
    <property type="term" value="P:immune system process"/>
    <property type="evidence" value="ECO:0007669"/>
    <property type="project" value="TreeGrafter"/>
</dbReference>
<dbReference type="Pfam" id="PF00605">
    <property type="entry name" value="IRF"/>
    <property type="match status" value="1"/>
</dbReference>
<dbReference type="CDD" id="cd00103">
    <property type="entry name" value="IRF"/>
    <property type="match status" value="1"/>
</dbReference>
<evidence type="ECO:0000256" key="2">
    <source>
        <dbReference type="ARBA" id="ARBA00022499"/>
    </source>
</evidence>
<proteinExistence type="predicted"/>
<evidence type="ECO:0000256" key="7">
    <source>
        <dbReference type="ARBA" id="ARBA00023163"/>
    </source>
</evidence>
<evidence type="ECO:0000259" key="9">
    <source>
        <dbReference type="PROSITE" id="PS51507"/>
    </source>
</evidence>
<evidence type="ECO:0000256" key="5">
    <source>
        <dbReference type="ARBA" id="ARBA00023125"/>
    </source>
</evidence>
<dbReference type="InterPro" id="IPR019817">
    <property type="entry name" value="Interferon_reg_fac_CS"/>
</dbReference>
<dbReference type="PROSITE" id="PS00601">
    <property type="entry name" value="IRF_1"/>
    <property type="match status" value="1"/>
</dbReference>
<keyword evidence="8" id="KW-0539">Nucleus</keyword>
<dbReference type="GeneTree" id="ENSGT00940000156288"/>
<keyword evidence="2" id="KW-1017">Isopeptide bond</keyword>
<evidence type="ECO:0000256" key="8">
    <source>
        <dbReference type="ARBA" id="ARBA00023242"/>
    </source>
</evidence>
<dbReference type="PRINTS" id="PR00267">
    <property type="entry name" value="INTFRNREGFCT"/>
</dbReference>
<keyword evidence="5" id="KW-0238">DNA-binding</keyword>